<name>A0A941JBM1_9BACI</name>
<dbReference type="SUPFAM" id="SSF53613">
    <property type="entry name" value="Ribokinase-like"/>
    <property type="match status" value="1"/>
</dbReference>
<protein>
    <submittedName>
        <fullName evidence="1">Uncharacterized protein</fullName>
    </submittedName>
</protein>
<dbReference type="Proteomes" id="UP000680045">
    <property type="component" value="Unassembled WGS sequence"/>
</dbReference>
<comment type="caution">
    <text evidence="1">The sequence shown here is derived from an EMBL/GenBank/DDBJ whole genome shotgun (WGS) entry which is preliminary data.</text>
</comment>
<accession>A0A941JBM1</accession>
<organism evidence="1 2">
    <name type="scientific">Peribacillus frigoritolerans</name>
    <dbReference type="NCBI Taxonomy" id="450367"/>
    <lineage>
        <taxon>Bacteria</taxon>
        <taxon>Bacillati</taxon>
        <taxon>Bacillota</taxon>
        <taxon>Bacilli</taxon>
        <taxon>Bacillales</taxon>
        <taxon>Bacillaceae</taxon>
        <taxon>Peribacillus</taxon>
    </lineage>
</organism>
<proteinExistence type="predicted"/>
<dbReference type="Gene3D" id="3.40.1190.20">
    <property type="match status" value="1"/>
</dbReference>
<dbReference type="EMBL" id="JAGTPW010000055">
    <property type="protein sequence ID" value="MBR8645899.1"/>
    <property type="molecule type" value="Genomic_DNA"/>
</dbReference>
<gene>
    <name evidence="1" type="ORF">KEH51_23755</name>
</gene>
<reference evidence="1" key="1">
    <citation type="submission" date="2021-04" db="EMBL/GenBank/DDBJ databases">
        <title>Whole genome sequencing of Enterococci isolates from hospitalized patients.</title>
        <authorList>
            <person name="Ogoti B.M."/>
            <person name="Onyambu F.G."/>
        </authorList>
    </citation>
    <scope>NUCLEOTIDE SEQUENCE</scope>
    <source>
        <strain evidence="1">242</strain>
    </source>
</reference>
<evidence type="ECO:0000313" key="1">
    <source>
        <dbReference type="EMBL" id="MBR8645899.1"/>
    </source>
</evidence>
<sequence length="72" mass="7460">MIPSVLGMLCIRCTFGLFDGLPLDEAARRGNAMGAMATMVNGDVEGLPARADLALFMSGGADDVKEVEGGKK</sequence>
<dbReference type="AlphaFoldDB" id="A0A941JBM1"/>
<evidence type="ECO:0000313" key="2">
    <source>
        <dbReference type="Proteomes" id="UP000680045"/>
    </source>
</evidence>
<dbReference type="InterPro" id="IPR029056">
    <property type="entry name" value="Ribokinase-like"/>
</dbReference>